<protein>
    <submittedName>
        <fullName evidence="2">Uncharacterized protein</fullName>
    </submittedName>
</protein>
<evidence type="ECO:0000313" key="3">
    <source>
        <dbReference type="Proteomes" id="UP000076408"/>
    </source>
</evidence>
<dbReference type="VEuPathDB" id="VectorBase:ASTEI07449"/>
<feature type="compositionally biased region" description="Low complexity" evidence="1">
    <location>
        <begin position="149"/>
        <end position="166"/>
    </location>
</feature>
<dbReference type="EnsemblMetazoa" id="ASTEI07449-RA">
    <property type="protein sequence ID" value="ASTEI07449-PA"/>
    <property type="gene ID" value="ASTEI07449"/>
</dbReference>
<organism evidence="2 3">
    <name type="scientific">Anopheles stephensi</name>
    <name type="common">Indo-Pakistan malaria mosquito</name>
    <dbReference type="NCBI Taxonomy" id="30069"/>
    <lineage>
        <taxon>Eukaryota</taxon>
        <taxon>Metazoa</taxon>
        <taxon>Ecdysozoa</taxon>
        <taxon>Arthropoda</taxon>
        <taxon>Hexapoda</taxon>
        <taxon>Insecta</taxon>
        <taxon>Pterygota</taxon>
        <taxon>Neoptera</taxon>
        <taxon>Endopterygota</taxon>
        <taxon>Diptera</taxon>
        <taxon>Nematocera</taxon>
        <taxon>Culicoidea</taxon>
        <taxon>Culicidae</taxon>
        <taxon>Anophelinae</taxon>
        <taxon>Anopheles</taxon>
    </lineage>
</organism>
<dbReference type="AlphaFoldDB" id="A0A182YG63"/>
<feature type="region of interest" description="Disordered" evidence="1">
    <location>
        <begin position="145"/>
        <end position="166"/>
    </location>
</feature>
<keyword evidence="3" id="KW-1185">Reference proteome</keyword>
<reference evidence="3" key="1">
    <citation type="journal article" date="2014" name="Genome Biol.">
        <title>Genome analysis of a major urban malaria vector mosquito, Anopheles stephensi.</title>
        <authorList>
            <person name="Jiang X."/>
            <person name="Peery A."/>
            <person name="Hall A.B."/>
            <person name="Sharma A."/>
            <person name="Chen X.G."/>
            <person name="Waterhouse R.M."/>
            <person name="Komissarov A."/>
            <person name="Riehle M.M."/>
            <person name="Shouche Y."/>
            <person name="Sharakhova M.V."/>
            <person name="Lawson D."/>
            <person name="Pakpour N."/>
            <person name="Arensburger P."/>
            <person name="Davidson V.L."/>
            <person name="Eiglmeier K."/>
            <person name="Emrich S."/>
            <person name="George P."/>
            <person name="Kennedy R.C."/>
            <person name="Mane S.P."/>
            <person name="Maslen G."/>
            <person name="Oringanje C."/>
            <person name="Qi Y."/>
            <person name="Settlage R."/>
            <person name="Tojo M."/>
            <person name="Tubio J.M."/>
            <person name="Unger M.F."/>
            <person name="Wang B."/>
            <person name="Vernick K.D."/>
            <person name="Ribeiro J.M."/>
            <person name="James A.A."/>
            <person name="Michel K."/>
            <person name="Riehle M.A."/>
            <person name="Luckhart S."/>
            <person name="Sharakhov I.V."/>
            <person name="Tu Z."/>
        </authorList>
    </citation>
    <scope>NUCLEOTIDE SEQUENCE [LARGE SCALE GENOMIC DNA]</scope>
    <source>
        <strain evidence="3">Indian</strain>
    </source>
</reference>
<dbReference type="STRING" id="30069.A0A182YG63"/>
<sequence length="166" mass="18951">MDLPIWRSRVYYVRPRAPIRIDAVRRVIGSTRRMATSHSSRIADRLQRGHQGVASRNGLRHDSADTFGVLKLNLLRICEKLCATFEPNRRPDMEIGVFYSPRPTHVQKRPFPVISRTAKYFLLKMRGRSVNISVDRLKPAYTLEEQQGTADPVPATTIDTTIPPTI</sequence>
<reference evidence="2" key="2">
    <citation type="submission" date="2020-05" db="UniProtKB">
        <authorList>
            <consortium name="EnsemblMetazoa"/>
        </authorList>
    </citation>
    <scope>IDENTIFICATION</scope>
    <source>
        <strain evidence="2">Indian</strain>
    </source>
</reference>
<name>A0A182YG63_ANOST</name>
<evidence type="ECO:0000256" key="1">
    <source>
        <dbReference type="SAM" id="MobiDB-lite"/>
    </source>
</evidence>
<evidence type="ECO:0000313" key="2">
    <source>
        <dbReference type="EnsemblMetazoa" id="ASTEI07449-PA"/>
    </source>
</evidence>
<accession>A0A182YG63</accession>
<dbReference type="Proteomes" id="UP000076408">
    <property type="component" value="Unassembled WGS sequence"/>
</dbReference>
<proteinExistence type="predicted"/>